<proteinExistence type="predicted"/>
<dbReference type="InterPro" id="IPR051353">
    <property type="entry name" value="Tobamovirus_resist_UPF0261"/>
</dbReference>
<dbReference type="RefSeq" id="WP_169623967.1">
    <property type="nucleotide sequence ID" value="NZ_JABBNT010000001.1"/>
</dbReference>
<accession>A0A7Y0DY37</accession>
<dbReference type="InterPro" id="IPR027417">
    <property type="entry name" value="P-loop_NTPase"/>
</dbReference>
<dbReference type="InterPro" id="IPR009057">
    <property type="entry name" value="Homeodomain-like_sf"/>
</dbReference>
<dbReference type="SUPFAM" id="SSF51621">
    <property type="entry name" value="Phosphoenolpyruvate/pyruvate domain"/>
    <property type="match status" value="1"/>
</dbReference>
<dbReference type="SUPFAM" id="SSF46689">
    <property type="entry name" value="Homeodomain-like"/>
    <property type="match status" value="1"/>
</dbReference>
<dbReference type="SUPFAM" id="SSF52540">
    <property type="entry name" value="P-loop containing nucleoside triphosphate hydrolases"/>
    <property type="match status" value="1"/>
</dbReference>
<keyword evidence="1" id="KW-0902">Two-component regulatory system</keyword>
<dbReference type="GO" id="GO:0006355">
    <property type="term" value="P:regulation of DNA-templated transcription"/>
    <property type="evidence" value="ECO:0007669"/>
    <property type="project" value="InterPro"/>
</dbReference>
<comment type="caution">
    <text evidence="3">The sequence shown here is derived from an EMBL/GenBank/DDBJ whole genome shotgun (WGS) entry which is preliminary data.</text>
</comment>
<dbReference type="PRINTS" id="PR01590">
    <property type="entry name" value="HTHFIS"/>
</dbReference>
<evidence type="ECO:0000259" key="2">
    <source>
        <dbReference type="PROSITE" id="PS50045"/>
    </source>
</evidence>
<evidence type="ECO:0000313" key="4">
    <source>
        <dbReference type="Proteomes" id="UP000539372"/>
    </source>
</evidence>
<dbReference type="GO" id="GO:0043565">
    <property type="term" value="F:sequence-specific DNA binding"/>
    <property type="evidence" value="ECO:0007669"/>
    <property type="project" value="InterPro"/>
</dbReference>
<dbReference type="Pfam" id="PF09370">
    <property type="entry name" value="PEP_hydrolase"/>
    <property type="match status" value="1"/>
</dbReference>
<sequence length="574" mass="62421">MSRKHKDFLIGAAIGSGSTALAAERGGVDFLLAINAGRLRAMGAPSIACMLPIFDANRLTRAFAEEELLPRCKVPVLLGCAVWDADWDVERLAESVSASGFAGVTNFPSGMHYSRPMQQLLSAAGRGIEAEVALLRAVQDRGMTAMFYCATRMQARLAADAGIDMICLNLGWNVGGMVGHRRRASLEEVASVAREVGRLVKKINPETRFLLEGGPIETAEDLSRVNRLTDIDGYVGGSTFERMPLEASIADQIDRFRHASRSRNARDMQTERLLSWGRQNGFKGRSPALIEFLRKLKLVQESDGPILLIVERGSPEATVLSALQKEKDGSVVGIDVGAEEHPGRARTLLFGHRDTVEKRRPGLADPAVGLLTIRHVNRLPLTVQRRLARALADGAFRAPGTWRRLPVLPRVALIHEQQADQVPGMPISGLDEGLLDIVGGNVLRLPPLRERVEDLFDLLEDRKPSLTRTAFTAAAVQRLSAHAWPGNEAELDAVIGDLSAMARSGPIPEDAVLARLAASDPVSGAAGRVARGGEKERILDALWRNGFNRSRTAESLGMSRKTLYNKIKRYGLSG</sequence>
<dbReference type="Proteomes" id="UP000539372">
    <property type="component" value="Unassembled WGS sequence"/>
</dbReference>
<dbReference type="EMBL" id="JABBNT010000001">
    <property type="protein sequence ID" value="NMM43708.1"/>
    <property type="molecule type" value="Genomic_DNA"/>
</dbReference>
<dbReference type="Gene3D" id="1.10.8.60">
    <property type="match status" value="1"/>
</dbReference>
<reference evidence="3 4" key="1">
    <citation type="submission" date="2020-04" db="EMBL/GenBank/DDBJ databases">
        <title>Rhodospirillaceae bacterium KN72 isolated from deep sea.</title>
        <authorList>
            <person name="Zhang D.-C."/>
        </authorList>
    </citation>
    <scope>NUCLEOTIDE SEQUENCE [LARGE SCALE GENOMIC DNA]</scope>
    <source>
        <strain evidence="3 4">KN72</strain>
    </source>
</reference>
<dbReference type="Gene3D" id="1.10.10.60">
    <property type="entry name" value="Homeodomain-like"/>
    <property type="match status" value="1"/>
</dbReference>
<dbReference type="Gene3D" id="3.40.50.300">
    <property type="entry name" value="P-loop containing nucleotide triphosphate hydrolases"/>
    <property type="match status" value="1"/>
</dbReference>
<dbReference type="InterPro" id="IPR013785">
    <property type="entry name" value="Aldolase_TIM"/>
</dbReference>
<dbReference type="GO" id="GO:0003824">
    <property type="term" value="F:catalytic activity"/>
    <property type="evidence" value="ECO:0007669"/>
    <property type="project" value="InterPro"/>
</dbReference>
<evidence type="ECO:0000313" key="3">
    <source>
        <dbReference type="EMBL" id="NMM43708.1"/>
    </source>
</evidence>
<dbReference type="PANTHER" id="PTHR31862:SF1">
    <property type="entry name" value="UPF0261 DOMAIN PROTEIN (AFU_ORTHOLOGUE AFUA_1G10120)"/>
    <property type="match status" value="1"/>
</dbReference>
<dbReference type="InterPro" id="IPR002197">
    <property type="entry name" value="HTH_Fis"/>
</dbReference>
<dbReference type="PANTHER" id="PTHR31862">
    <property type="entry name" value="UPF0261 DOMAIN PROTEIN (AFU_ORTHOLOGUE AFUA_1G10120)"/>
    <property type="match status" value="1"/>
</dbReference>
<dbReference type="Gene3D" id="3.20.20.70">
    <property type="entry name" value="Aldolase class I"/>
    <property type="match status" value="1"/>
</dbReference>
<gene>
    <name evidence="3" type="ORF">HH303_04410</name>
</gene>
<dbReference type="InterPro" id="IPR009215">
    <property type="entry name" value="TIM-br_IGPS-like"/>
</dbReference>
<keyword evidence="4" id="KW-1185">Reference proteome</keyword>
<dbReference type="InterPro" id="IPR015813">
    <property type="entry name" value="Pyrv/PenolPyrv_kinase-like_dom"/>
</dbReference>
<dbReference type="InterPro" id="IPR002078">
    <property type="entry name" value="Sigma_54_int"/>
</dbReference>
<dbReference type="AlphaFoldDB" id="A0A7Y0DY37"/>
<dbReference type="GO" id="GO:0000160">
    <property type="term" value="P:phosphorelay signal transduction system"/>
    <property type="evidence" value="ECO:0007669"/>
    <property type="project" value="UniProtKB-KW"/>
</dbReference>
<protein>
    <recommendedName>
        <fullName evidence="2">Sigma-54 factor interaction domain-containing protein</fullName>
    </recommendedName>
</protein>
<dbReference type="PROSITE" id="PS50045">
    <property type="entry name" value="SIGMA54_INTERACT_4"/>
    <property type="match status" value="1"/>
</dbReference>
<dbReference type="GO" id="GO:0005524">
    <property type="term" value="F:ATP binding"/>
    <property type="evidence" value="ECO:0007669"/>
    <property type="project" value="InterPro"/>
</dbReference>
<dbReference type="Pfam" id="PF02954">
    <property type="entry name" value="HTH_8"/>
    <property type="match status" value="1"/>
</dbReference>
<evidence type="ECO:0000256" key="1">
    <source>
        <dbReference type="ARBA" id="ARBA00023012"/>
    </source>
</evidence>
<name>A0A7Y0DY37_9PROT</name>
<feature type="domain" description="Sigma-54 factor interaction" evidence="2">
    <location>
        <begin position="282"/>
        <end position="500"/>
    </location>
</feature>
<organism evidence="3 4">
    <name type="scientific">Pacificispira spongiicola</name>
    <dbReference type="NCBI Taxonomy" id="2729598"/>
    <lineage>
        <taxon>Bacteria</taxon>
        <taxon>Pseudomonadati</taxon>
        <taxon>Pseudomonadota</taxon>
        <taxon>Alphaproteobacteria</taxon>
        <taxon>Rhodospirillales</taxon>
        <taxon>Rhodospirillaceae</taxon>
        <taxon>Pacificispira</taxon>
    </lineage>
</organism>